<evidence type="ECO:0000313" key="1">
    <source>
        <dbReference type="EMBL" id="KKB96340.1"/>
    </source>
</evidence>
<dbReference type="Proteomes" id="UP000033358">
    <property type="component" value="Unassembled WGS sequence"/>
</dbReference>
<dbReference type="Gene3D" id="3.40.50.300">
    <property type="entry name" value="P-loop containing nucleotide triphosphate hydrolases"/>
    <property type="match status" value="1"/>
</dbReference>
<comment type="caution">
    <text evidence="1">The sequence shown here is derived from an EMBL/GenBank/DDBJ whole genome shotgun (WGS) entry which is preliminary data.</text>
</comment>
<keyword evidence="2" id="KW-1185">Reference proteome</keyword>
<dbReference type="InterPro" id="IPR027417">
    <property type="entry name" value="P-loop_NTPase"/>
</dbReference>
<dbReference type="AlphaFoldDB" id="A0A0F5MNI4"/>
<accession>A0A0F5MNI4</accession>
<name>A0A0F5MNI4_9RICK</name>
<proteinExistence type="predicted"/>
<reference evidence="1 2" key="1">
    <citation type="submission" date="2015-02" db="EMBL/GenBank/DDBJ databases">
        <title>Single cell genomics of a rare environmental alphaproteobacterium provides unique insights into Rickettsiaceae evolution.</title>
        <authorList>
            <person name="Martijn J."/>
            <person name="Schulz F."/>
            <person name="Zaremba-Niedzwiedzka K."/>
            <person name="Viklund J."/>
            <person name="Stepanauskas R."/>
            <person name="Andersson S.G.E."/>
            <person name="Horn M."/>
            <person name="Guy L."/>
            <person name="Ettema T.J.G."/>
        </authorList>
    </citation>
    <scope>NUCLEOTIDE SEQUENCE [LARGE SCALE GENOMIC DNA]</scope>
    <source>
        <strain evidence="1 2">SCGC AAA041-L04</strain>
    </source>
</reference>
<protein>
    <submittedName>
        <fullName evidence="1">Uncharacterized protein</fullName>
    </submittedName>
</protein>
<sequence>METKQKKAEYLDRANDLSFASNELKILPIITLKDNVLDPNKPLLFIHPPKTAGTNVANLAKAITIVQETVEVRAVVPKQGGMSPNLFTKGKIGGLKTIIENPNTFDCSTKDIKFISGHMPLPSLENEYNYFHTDGLNYIGIIRDPIERELSSANFDYQRKYVEKDDIEDYILNQAIDNLQTRLIAGEQYMEGECNEQTLEIAKQNILSRFKLVAPSEDVEIVMSLLGNYFKINNIAYARAQVTGIKVVSKENEVLCEALKEKHQYDYSLYQWVREWWKNWKNEHIESIREIKDDSHQYLVLDPYFSQTKKPEFMYLDQIQGFDNNIGLVALQQKLVISDNKQMNNLLLNQPDQDNESTEEALVNERANSFVEVSSIGSLLQQIVRYEPNIRYFFKIAHIELPKFDISTEIRGIADFTATFLKYNNFNLLNYNNLKIIPYQVLESGSYFASLKIYEMFNSNYKGIAPDTLLVFVEKCGPYIATGGMIGLANQSPVISAINGAAVCMQSYHINQEESALASTARLGMDLGLLIYSMQQNIPIMQMVTGVVALDISIKVVYVAGELIFSDLMGIQLNQDEVLM</sequence>
<evidence type="ECO:0000313" key="2">
    <source>
        <dbReference type="Proteomes" id="UP000033358"/>
    </source>
</evidence>
<gene>
    <name evidence="1" type="ORF">SZ25_00578</name>
</gene>
<dbReference type="EMBL" id="JYHA01000089">
    <property type="protein sequence ID" value="KKB96340.1"/>
    <property type="molecule type" value="Genomic_DNA"/>
</dbReference>
<organism evidence="1 2">
    <name type="scientific">Candidatus Arcanibacter lacustris</name>
    <dbReference type="NCBI Taxonomy" id="1607817"/>
    <lineage>
        <taxon>Bacteria</taxon>
        <taxon>Pseudomonadati</taxon>
        <taxon>Pseudomonadota</taxon>
        <taxon>Alphaproteobacteria</taxon>
        <taxon>Rickettsiales</taxon>
        <taxon>Candidatus Arcanibacter</taxon>
    </lineage>
</organism>